<dbReference type="Proteomes" id="UP001140091">
    <property type="component" value="Unassembled WGS sequence"/>
</dbReference>
<dbReference type="AlphaFoldDB" id="A0A9W8M915"/>
<evidence type="ECO:0000313" key="3">
    <source>
        <dbReference type="Proteomes" id="UP001140091"/>
    </source>
</evidence>
<comment type="caution">
    <text evidence="2">The sequence shown here is derived from an EMBL/GenBank/DDBJ whole genome shotgun (WGS) entry which is preliminary data.</text>
</comment>
<dbReference type="EMBL" id="JANBPK010001365">
    <property type="protein sequence ID" value="KAJ2923300.1"/>
    <property type="molecule type" value="Genomic_DNA"/>
</dbReference>
<accession>A0A9W8M915</accession>
<gene>
    <name evidence="2" type="ORF">H1R20_g13796</name>
</gene>
<organism evidence="2 3">
    <name type="scientific">Candolleomyces eurysporus</name>
    <dbReference type="NCBI Taxonomy" id="2828524"/>
    <lineage>
        <taxon>Eukaryota</taxon>
        <taxon>Fungi</taxon>
        <taxon>Dikarya</taxon>
        <taxon>Basidiomycota</taxon>
        <taxon>Agaricomycotina</taxon>
        <taxon>Agaricomycetes</taxon>
        <taxon>Agaricomycetidae</taxon>
        <taxon>Agaricales</taxon>
        <taxon>Agaricineae</taxon>
        <taxon>Psathyrellaceae</taxon>
        <taxon>Candolleomyces</taxon>
    </lineage>
</organism>
<sequence length="237" mass="25854">MIVELPMGPGQPPTKLTLMNVYYVPSFVFTLISTTRMDLAYLTILKCDGLSTITTPDGVIIGRVPLIQGLYCVTDPISNSNSSTPLRANVTTISSTTNHSNSITTSLSLCPFTIISNVSDTRSVDVEGERGTTTKHSNVDTLSDDNIPTLSPFDNPSHIHTIHPSNFTNTNHQSSLNYKACLVKKGFSHHPKLDFNNTFVPIITPRTLASPVPFYNHPNHLKLLISDSPNACIEGEC</sequence>
<feature type="compositionally biased region" description="Polar residues" evidence="1">
    <location>
        <begin position="134"/>
        <end position="145"/>
    </location>
</feature>
<feature type="region of interest" description="Disordered" evidence="1">
    <location>
        <begin position="125"/>
        <end position="145"/>
    </location>
</feature>
<evidence type="ECO:0000313" key="2">
    <source>
        <dbReference type="EMBL" id="KAJ2923300.1"/>
    </source>
</evidence>
<name>A0A9W8M915_9AGAR</name>
<keyword evidence="3" id="KW-1185">Reference proteome</keyword>
<reference evidence="2" key="1">
    <citation type="submission" date="2022-06" db="EMBL/GenBank/DDBJ databases">
        <title>Genome Sequence of Candolleomyces eurysporus.</title>
        <authorList>
            <person name="Buettner E."/>
        </authorList>
    </citation>
    <scope>NUCLEOTIDE SEQUENCE</scope>
    <source>
        <strain evidence="2">VTCC 930004</strain>
    </source>
</reference>
<evidence type="ECO:0000256" key="1">
    <source>
        <dbReference type="SAM" id="MobiDB-lite"/>
    </source>
</evidence>
<feature type="non-terminal residue" evidence="2">
    <location>
        <position position="237"/>
    </location>
</feature>
<proteinExistence type="predicted"/>
<protein>
    <submittedName>
        <fullName evidence="2">Uncharacterized protein</fullName>
    </submittedName>
</protein>